<feature type="transmembrane region" description="Helical" evidence="1">
    <location>
        <begin position="128"/>
        <end position="149"/>
    </location>
</feature>
<feature type="transmembrane region" description="Helical" evidence="1">
    <location>
        <begin position="67"/>
        <end position="92"/>
    </location>
</feature>
<keyword evidence="1" id="KW-0812">Transmembrane</keyword>
<dbReference type="KEGG" id="ipc:IPA_07425"/>
<keyword evidence="1" id="KW-1133">Transmembrane helix</keyword>
<dbReference type="PANTHER" id="PTHR23531:SF1">
    <property type="entry name" value="QUINOLENE RESISTANCE PROTEIN NORA"/>
    <property type="match status" value="1"/>
</dbReference>
<feature type="transmembrane region" description="Helical" evidence="1">
    <location>
        <begin position="274"/>
        <end position="295"/>
    </location>
</feature>
<dbReference type="Pfam" id="PF07690">
    <property type="entry name" value="MFS_1"/>
    <property type="match status" value="1"/>
</dbReference>
<feature type="transmembrane region" description="Helical" evidence="1">
    <location>
        <begin position="307"/>
        <end position="329"/>
    </location>
</feature>
<dbReference type="EMBL" id="CP006868">
    <property type="protein sequence ID" value="UXD22694.1"/>
    <property type="molecule type" value="Genomic_DNA"/>
</dbReference>
<feature type="transmembrane region" description="Helical" evidence="1">
    <location>
        <begin position="32"/>
        <end position="55"/>
    </location>
</feature>
<name>A0A977PLN6_9CREN</name>
<dbReference type="Proteomes" id="UP001063698">
    <property type="component" value="Chromosome"/>
</dbReference>
<dbReference type="InterPro" id="IPR052714">
    <property type="entry name" value="MFS_Exporter"/>
</dbReference>
<dbReference type="GO" id="GO:0022857">
    <property type="term" value="F:transmembrane transporter activity"/>
    <property type="evidence" value="ECO:0007669"/>
    <property type="project" value="InterPro"/>
</dbReference>
<keyword evidence="3" id="KW-1185">Reference proteome</keyword>
<dbReference type="Gene3D" id="1.20.1250.20">
    <property type="entry name" value="MFS general substrate transporter like domains"/>
    <property type="match status" value="2"/>
</dbReference>
<dbReference type="InterPro" id="IPR036259">
    <property type="entry name" value="MFS_trans_sf"/>
</dbReference>
<dbReference type="InterPro" id="IPR011701">
    <property type="entry name" value="MFS"/>
</dbReference>
<sequence>MRREVLASHAVMFFAFLSYTMARPYVLRYAEGFGGALIGFAVALGSVAAVLYKVFGVSKLSSDSSKLIALGAMLFALSYLLPLLGLGGYVLYEILNNLAFSIVLISTLVIVAELAEPSRLGFHYGIRGTALSIAGTLGPMLGVILYSYFKLPGVLLSASLVSLIMIALANSAKGVRVHGEGEFKVSKRWLAAFFSSFFMASSFLIISTYLPPYQASKGIPHEVTSAFFSARAIGSGIVRVPAGILADKASVAIVIPPLLAVLASSLSIKALNISFSSLTGFLIGMAWGITSPTVLSTAGREKQKSKSFGFFTVGWDIANLTVVPLVGAISGNNYSLALTSSIVTSVVAFFTFIWLYKSLRSS</sequence>
<feature type="transmembrane region" description="Helical" evidence="1">
    <location>
        <begin position="189"/>
        <end position="211"/>
    </location>
</feature>
<feature type="transmembrane region" description="Helical" evidence="1">
    <location>
        <begin position="98"/>
        <end position="116"/>
    </location>
</feature>
<dbReference type="AlphaFoldDB" id="A0A977PLN6"/>
<evidence type="ECO:0008006" key="4">
    <source>
        <dbReference type="Google" id="ProtNLM"/>
    </source>
</evidence>
<feature type="transmembrane region" description="Helical" evidence="1">
    <location>
        <begin position="155"/>
        <end position="177"/>
    </location>
</feature>
<dbReference type="PANTHER" id="PTHR23531">
    <property type="entry name" value="QUINOLENE RESISTANCE PROTEIN NORA"/>
    <property type="match status" value="1"/>
</dbReference>
<evidence type="ECO:0000313" key="2">
    <source>
        <dbReference type="EMBL" id="UXD22694.1"/>
    </source>
</evidence>
<proteinExistence type="predicted"/>
<accession>A0A977PLN6</accession>
<organism evidence="2 3">
    <name type="scientific">Ignicoccus pacificus DSM 13166</name>
    <dbReference type="NCBI Taxonomy" id="940294"/>
    <lineage>
        <taxon>Archaea</taxon>
        <taxon>Thermoproteota</taxon>
        <taxon>Thermoprotei</taxon>
        <taxon>Desulfurococcales</taxon>
        <taxon>Desulfurococcaceae</taxon>
        <taxon>Ignicoccus</taxon>
    </lineage>
</organism>
<keyword evidence="1" id="KW-0472">Membrane</keyword>
<dbReference type="SUPFAM" id="SSF103473">
    <property type="entry name" value="MFS general substrate transporter"/>
    <property type="match status" value="1"/>
</dbReference>
<evidence type="ECO:0000256" key="1">
    <source>
        <dbReference type="SAM" id="Phobius"/>
    </source>
</evidence>
<feature type="transmembrane region" description="Helical" evidence="1">
    <location>
        <begin position="335"/>
        <end position="356"/>
    </location>
</feature>
<evidence type="ECO:0000313" key="3">
    <source>
        <dbReference type="Proteomes" id="UP001063698"/>
    </source>
</evidence>
<protein>
    <recommendedName>
        <fullName evidence="4">Major facilitator superfamily (MFS) profile domain-containing protein</fullName>
    </recommendedName>
</protein>
<reference evidence="2" key="1">
    <citation type="submission" date="2013-11" db="EMBL/GenBank/DDBJ databases">
        <title>Comparative genomics of Ignicoccus.</title>
        <authorList>
            <person name="Podar M."/>
        </authorList>
    </citation>
    <scope>NUCLEOTIDE SEQUENCE</scope>
    <source>
        <strain evidence="2">DSM 13166</strain>
    </source>
</reference>
<gene>
    <name evidence="2" type="ORF">IPA_07425</name>
</gene>